<proteinExistence type="inferred from homology"/>
<feature type="transmembrane region" description="Helical" evidence="6">
    <location>
        <begin position="261"/>
        <end position="279"/>
    </location>
</feature>
<comment type="subcellular location">
    <subcellularLocation>
        <location evidence="1">Membrane</location>
        <topology evidence="1">Multi-pass membrane protein</topology>
    </subcellularLocation>
</comment>
<dbReference type="Proteomes" id="UP000002280">
    <property type="component" value="Chromosome 5"/>
</dbReference>
<feature type="transmembrane region" description="Helical" evidence="6">
    <location>
        <begin position="291"/>
        <end position="310"/>
    </location>
</feature>
<reference evidence="8" key="3">
    <citation type="submission" date="2025-09" db="UniProtKB">
        <authorList>
            <consortium name="Ensembl"/>
        </authorList>
    </citation>
    <scope>IDENTIFICATION</scope>
</reference>
<dbReference type="PANTHER" id="PTHR31102:SF1">
    <property type="entry name" value="CATION_H+ EXCHANGER DOMAIN-CONTAINING PROTEIN"/>
    <property type="match status" value="1"/>
</dbReference>
<keyword evidence="3 6" id="KW-0812">Transmembrane</keyword>
<evidence type="ECO:0000256" key="4">
    <source>
        <dbReference type="ARBA" id="ARBA00022989"/>
    </source>
</evidence>
<evidence type="ECO:0000313" key="8">
    <source>
        <dbReference type="Ensembl" id="ENSMODP00000048603.1"/>
    </source>
</evidence>
<dbReference type="Pfam" id="PF00999">
    <property type="entry name" value="Na_H_Exchanger"/>
    <property type="match status" value="1"/>
</dbReference>
<evidence type="ECO:0000256" key="3">
    <source>
        <dbReference type="ARBA" id="ARBA00022692"/>
    </source>
</evidence>
<feature type="transmembrane region" description="Helical" evidence="6">
    <location>
        <begin position="184"/>
        <end position="207"/>
    </location>
</feature>
<dbReference type="Bgee" id="ENSMODG00000025524">
    <property type="expression patterns" value="Expressed in spermatocyte and 6 other cell types or tissues"/>
</dbReference>
<dbReference type="OMA" id="VTTHYLL"/>
<reference evidence="8 9" key="1">
    <citation type="journal article" date="2007" name="Nature">
        <title>Genome of the marsupial Monodelphis domestica reveals innovation in non-coding sequences.</title>
        <authorList>
            <person name="Mikkelsen T.S."/>
            <person name="Wakefield M.J."/>
            <person name="Aken B."/>
            <person name="Amemiya C.T."/>
            <person name="Chang J.L."/>
            <person name="Duke S."/>
            <person name="Garber M."/>
            <person name="Gentles A.J."/>
            <person name="Goodstadt L."/>
            <person name="Heger A."/>
            <person name="Jurka J."/>
            <person name="Kamal M."/>
            <person name="Mauceli E."/>
            <person name="Searle S.M."/>
            <person name="Sharpe T."/>
            <person name="Baker M.L."/>
            <person name="Batzer M.A."/>
            <person name="Benos P.V."/>
            <person name="Belov K."/>
            <person name="Clamp M."/>
            <person name="Cook A."/>
            <person name="Cuff J."/>
            <person name="Das R."/>
            <person name="Davidow L."/>
            <person name="Deakin J.E."/>
            <person name="Fazzari M.J."/>
            <person name="Glass J.L."/>
            <person name="Grabherr M."/>
            <person name="Greally J.M."/>
            <person name="Gu W."/>
            <person name="Hore T.A."/>
            <person name="Huttley G.A."/>
            <person name="Kleber M."/>
            <person name="Jirtle R.L."/>
            <person name="Koina E."/>
            <person name="Lee J.T."/>
            <person name="Mahony S."/>
            <person name="Marra M.A."/>
            <person name="Miller R.D."/>
            <person name="Nicholls R.D."/>
            <person name="Oda M."/>
            <person name="Papenfuss A.T."/>
            <person name="Parra Z.E."/>
            <person name="Pollock D.D."/>
            <person name="Ray D.A."/>
            <person name="Schein J.E."/>
            <person name="Speed T.P."/>
            <person name="Thompson K."/>
            <person name="VandeBerg J.L."/>
            <person name="Wade C.M."/>
            <person name="Walker J.A."/>
            <person name="Waters P.D."/>
            <person name="Webber C."/>
            <person name="Weidman J.R."/>
            <person name="Xie X."/>
            <person name="Zody M.C."/>
            <person name="Baldwin J."/>
            <person name="Abdouelleil A."/>
            <person name="Abdulkadir J."/>
            <person name="Abebe A."/>
            <person name="Abera B."/>
            <person name="Abreu J."/>
            <person name="Acer S.C."/>
            <person name="Aftuck L."/>
            <person name="Alexander A."/>
            <person name="An P."/>
            <person name="Anderson E."/>
            <person name="Anderson S."/>
            <person name="Arachi H."/>
            <person name="Azer M."/>
            <person name="Bachantsang P."/>
            <person name="Barry A."/>
            <person name="Bayul T."/>
            <person name="Berlin A."/>
            <person name="Bessette D."/>
            <person name="Bloom T."/>
            <person name="Bloom T."/>
            <person name="Boguslavskiy L."/>
            <person name="Bonnet C."/>
            <person name="Boukhgalter B."/>
            <person name="Bourzgui I."/>
            <person name="Brown A."/>
            <person name="Cahill P."/>
            <person name="Channer S."/>
            <person name="Cheshatsang Y."/>
            <person name="Chuda L."/>
            <person name="Citroen M."/>
            <person name="Collymore A."/>
            <person name="Cooke P."/>
            <person name="Costello M."/>
            <person name="D'Aco K."/>
            <person name="Daza R."/>
            <person name="De Haan G."/>
            <person name="DeGray S."/>
            <person name="DeMaso C."/>
            <person name="Dhargay N."/>
            <person name="Dooley K."/>
            <person name="Dooley E."/>
            <person name="Doricent M."/>
            <person name="Dorje P."/>
            <person name="Dorjee K."/>
            <person name="Dupes A."/>
            <person name="Elong R."/>
            <person name="Falk J."/>
            <person name="Farina A."/>
            <person name="Faro S."/>
            <person name="Ferguson D."/>
            <person name="Fisher S."/>
            <person name="Foley C.D."/>
            <person name="Franke A."/>
            <person name="Friedrich D."/>
            <person name="Gadbois L."/>
            <person name="Gearin G."/>
            <person name="Gearin C.R."/>
            <person name="Giannoukos G."/>
            <person name="Goode T."/>
            <person name="Graham J."/>
            <person name="Grandbois E."/>
            <person name="Grewal S."/>
            <person name="Gyaltsen K."/>
            <person name="Hafez N."/>
            <person name="Hagos B."/>
            <person name="Hall J."/>
            <person name="Henson C."/>
            <person name="Hollinger A."/>
            <person name="Honan T."/>
            <person name="Huard M.D."/>
            <person name="Hughes L."/>
            <person name="Hurhula B."/>
            <person name="Husby M.E."/>
            <person name="Kamat A."/>
            <person name="Kanga B."/>
            <person name="Kashin S."/>
            <person name="Khazanovich D."/>
            <person name="Kisner P."/>
            <person name="Lance K."/>
            <person name="Lara M."/>
            <person name="Lee W."/>
            <person name="Lennon N."/>
            <person name="Letendre F."/>
            <person name="LeVine R."/>
            <person name="Lipovsky A."/>
            <person name="Liu X."/>
            <person name="Liu J."/>
            <person name="Liu S."/>
            <person name="Lokyitsang T."/>
            <person name="Lokyitsang Y."/>
            <person name="Lubonja R."/>
            <person name="Lui A."/>
            <person name="MacDonald P."/>
            <person name="Magnisalis V."/>
            <person name="Maru K."/>
            <person name="Matthews C."/>
            <person name="McCusker W."/>
            <person name="McDonough S."/>
            <person name="Mehta T."/>
            <person name="Meldrim J."/>
            <person name="Meneus L."/>
            <person name="Mihai O."/>
            <person name="Mihalev A."/>
            <person name="Mihova T."/>
            <person name="Mittelman R."/>
            <person name="Mlenga V."/>
            <person name="Montmayeur A."/>
            <person name="Mulrain L."/>
            <person name="Navidi A."/>
            <person name="Naylor J."/>
            <person name="Negash T."/>
            <person name="Nguyen T."/>
            <person name="Nguyen N."/>
            <person name="Nicol R."/>
            <person name="Norbu C."/>
            <person name="Norbu N."/>
            <person name="Novod N."/>
            <person name="O'Neill B."/>
            <person name="Osman S."/>
            <person name="Markiewicz E."/>
            <person name="Oyono O.L."/>
            <person name="Patti C."/>
            <person name="Phunkhang P."/>
            <person name="Pierre F."/>
            <person name="Priest M."/>
            <person name="Raghuraman S."/>
            <person name="Rege F."/>
            <person name="Reyes R."/>
            <person name="Rise C."/>
            <person name="Rogov P."/>
            <person name="Ross K."/>
            <person name="Ryan E."/>
            <person name="Settipalli S."/>
            <person name="Shea T."/>
            <person name="Sherpa N."/>
            <person name="Shi L."/>
            <person name="Shih D."/>
            <person name="Sparrow T."/>
            <person name="Spaulding J."/>
            <person name="Stalker J."/>
            <person name="Stange-Thomann N."/>
            <person name="Stavropoulos S."/>
            <person name="Stone C."/>
            <person name="Strader C."/>
            <person name="Tesfaye S."/>
            <person name="Thomson T."/>
            <person name="Thoulutsang Y."/>
            <person name="Thoulutsang D."/>
            <person name="Topham K."/>
            <person name="Topping I."/>
            <person name="Tsamla T."/>
            <person name="Vassiliev H."/>
            <person name="Vo A."/>
            <person name="Wangchuk T."/>
            <person name="Wangdi T."/>
            <person name="Weiand M."/>
            <person name="Wilkinson J."/>
            <person name="Wilson A."/>
            <person name="Yadav S."/>
            <person name="Young G."/>
            <person name="Yu Q."/>
            <person name="Zembek L."/>
            <person name="Zhong D."/>
            <person name="Zimmer A."/>
            <person name="Zwirko Z."/>
            <person name="Jaffe D.B."/>
            <person name="Alvarez P."/>
            <person name="Brockman W."/>
            <person name="Butler J."/>
            <person name="Chin C."/>
            <person name="Gnerre S."/>
            <person name="MacCallum I."/>
            <person name="Graves J.A."/>
            <person name="Ponting C.P."/>
            <person name="Breen M."/>
            <person name="Samollow P.B."/>
            <person name="Lander E.S."/>
            <person name="Lindblad-Toh K."/>
        </authorList>
    </citation>
    <scope>NUCLEOTIDE SEQUENCE [LARGE SCALE GENOMIC DNA]</scope>
</reference>
<dbReference type="InParanoid" id="A0A5F8GLQ1"/>
<evidence type="ECO:0000256" key="1">
    <source>
        <dbReference type="ARBA" id="ARBA00004141"/>
    </source>
</evidence>
<feature type="domain" description="Cation/H+ exchanger transmembrane" evidence="7">
    <location>
        <begin position="74"/>
        <end position="312"/>
    </location>
</feature>
<dbReference type="InterPro" id="IPR006153">
    <property type="entry name" value="Cation/H_exchanger_TM"/>
</dbReference>
<evidence type="ECO:0000256" key="2">
    <source>
        <dbReference type="ARBA" id="ARBA00007367"/>
    </source>
</evidence>
<dbReference type="Ensembl" id="ENSMODT00000073417.1">
    <property type="protein sequence ID" value="ENSMODP00000048603.1"/>
    <property type="gene ID" value="ENSMODG00000025524.3"/>
</dbReference>
<dbReference type="InterPro" id="IPR051843">
    <property type="entry name" value="CPA1_transporter"/>
</dbReference>
<dbReference type="AlphaFoldDB" id="A0A5F8GLQ1"/>
<feature type="transmembrane region" description="Helical" evidence="6">
    <location>
        <begin position="330"/>
        <end position="356"/>
    </location>
</feature>
<feature type="transmembrane region" description="Helical" evidence="6">
    <location>
        <begin position="29"/>
        <end position="52"/>
    </location>
</feature>
<reference evidence="8" key="2">
    <citation type="submission" date="2025-08" db="UniProtKB">
        <authorList>
            <consortium name="Ensembl"/>
        </authorList>
    </citation>
    <scope>IDENTIFICATION</scope>
</reference>
<sequence length="445" mass="48063">DGRNQQEGSTAERATQQSTVELCVFLYELYIYVYLFSYLILGILLIILWGVIWSYTGHEILPGGRLFGTLVIFLCAIIGGEIVKLIKIPMVPPLPPLLGMLLAGFALRNLPGINQHINVIPVVSACLRNTALTIILVRAGLGLDPEALKKLKGVCLRLSMGPCFSEACATAIISRFTLHFPWHWGFLLGFVLGAVSPAVVVPSMLMLQDKGFGIKKGIPTLLVAASSFDDILAITGFNAFLNITFSTGPVYQTLLKGLFEAIISVIIGVTMGLFCRYFPSKDQKARHWQRAGLILGLSILAVIGSNRLGFHGSGGLTAIMLTATSGSKWLFKFLLGTCVATLSMALLVRIMVTFFLVSFTDFSIKEKIFVALSWIPKATVQAVLGPLALETTRSLNTPHLEAYAKTVMTMAFLGILITAPNGALLIGLLGPSILSKEEIVNDSSA</sequence>
<dbReference type="GO" id="GO:0098662">
    <property type="term" value="P:inorganic cation transmembrane transport"/>
    <property type="evidence" value="ECO:0000318"/>
    <property type="project" value="GO_Central"/>
</dbReference>
<dbReference type="PANTHER" id="PTHR31102">
    <property type="match status" value="1"/>
</dbReference>
<dbReference type="GO" id="GO:0015297">
    <property type="term" value="F:antiporter activity"/>
    <property type="evidence" value="ECO:0007669"/>
    <property type="project" value="InterPro"/>
</dbReference>
<dbReference type="GeneTree" id="ENSGT00390000013285"/>
<feature type="transmembrane region" description="Helical" evidence="6">
    <location>
        <begin position="409"/>
        <end position="429"/>
    </location>
</feature>
<feature type="transmembrane region" description="Helical" evidence="6">
    <location>
        <begin position="64"/>
        <end position="83"/>
    </location>
</feature>
<feature type="transmembrane region" description="Helical" evidence="6">
    <location>
        <begin position="219"/>
        <end position="241"/>
    </location>
</feature>
<feature type="transmembrane region" description="Helical" evidence="6">
    <location>
        <begin position="119"/>
        <end position="141"/>
    </location>
</feature>
<feature type="transmembrane region" description="Helical" evidence="6">
    <location>
        <begin position="89"/>
        <end position="107"/>
    </location>
</feature>
<organism evidence="8 9">
    <name type="scientific">Monodelphis domestica</name>
    <name type="common">Gray short-tailed opossum</name>
    <dbReference type="NCBI Taxonomy" id="13616"/>
    <lineage>
        <taxon>Eukaryota</taxon>
        <taxon>Metazoa</taxon>
        <taxon>Chordata</taxon>
        <taxon>Craniata</taxon>
        <taxon>Vertebrata</taxon>
        <taxon>Euteleostomi</taxon>
        <taxon>Mammalia</taxon>
        <taxon>Metatheria</taxon>
        <taxon>Didelphimorphia</taxon>
        <taxon>Didelphidae</taxon>
        <taxon>Monodelphis</taxon>
    </lineage>
</organism>
<evidence type="ECO:0000256" key="6">
    <source>
        <dbReference type="SAM" id="Phobius"/>
    </source>
</evidence>
<name>A0A5F8GLQ1_MONDO</name>
<keyword evidence="9" id="KW-1185">Reference proteome</keyword>
<comment type="similarity">
    <text evidence="2">Belongs to the monovalent cation:proton antiporter 1 (CPA1) transporter (TC 2.A.36) family.</text>
</comment>
<keyword evidence="4 6" id="KW-1133">Transmembrane helix</keyword>
<keyword evidence="5 6" id="KW-0472">Membrane</keyword>
<accession>A0A5F8GLQ1</accession>
<dbReference type="GO" id="GO:0016020">
    <property type="term" value="C:membrane"/>
    <property type="evidence" value="ECO:0007669"/>
    <property type="project" value="UniProtKB-SubCell"/>
</dbReference>
<protein>
    <recommendedName>
        <fullName evidence="7">Cation/H+ exchanger transmembrane domain-containing protein</fullName>
    </recommendedName>
</protein>
<evidence type="ECO:0000259" key="7">
    <source>
        <dbReference type="Pfam" id="PF00999"/>
    </source>
</evidence>
<dbReference type="GO" id="GO:1902600">
    <property type="term" value="P:proton transmembrane transport"/>
    <property type="evidence" value="ECO:0007669"/>
    <property type="project" value="InterPro"/>
</dbReference>
<dbReference type="STRING" id="13616.ENSMODP00000048603"/>
<evidence type="ECO:0000256" key="5">
    <source>
        <dbReference type="ARBA" id="ARBA00023136"/>
    </source>
</evidence>
<evidence type="ECO:0000313" key="9">
    <source>
        <dbReference type="Proteomes" id="UP000002280"/>
    </source>
</evidence>